<reference evidence="2" key="1">
    <citation type="submission" date="2023-06" db="EMBL/GenBank/DDBJ databases">
        <title>Genomic Diversity of Vibrio spp. and Metagenomic Analysis of Pathogens in Florida Gulf Coastal Waters Following Hurricane Ian.</title>
        <authorList>
            <person name="Brumfield K.D."/>
        </authorList>
    </citation>
    <scope>NUCLEOTIDE SEQUENCE</scope>
    <source>
        <strain evidence="2">WBS2B-138</strain>
    </source>
</reference>
<sequence>MNKFTLAALVVAASMPFYATANYTINKESSYSMDVNNIKNGTASKVGGGEILTNSELSTASARSVFTTRTKSKSAYRWPSVTVSCNDDEVLTGGGGHCSSLGGKGWMFMPHSRPKGNSWAVGCDTPEKQNARATAYAICMKVSN</sequence>
<feature type="chain" id="PRO_5043364750" evidence="1">
    <location>
        <begin position="22"/>
        <end position="144"/>
    </location>
</feature>
<accession>A0AAW8Q1B3</accession>
<gene>
    <name evidence="2" type="ORF">QX249_10325</name>
</gene>
<evidence type="ECO:0000256" key="1">
    <source>
        <dbReference type="SAM" id="SignalP"/>
    </source>
</evidence>
<evidence type="ECO:0000313" key="3">
    <source>
        <dbReference type="Proteomes" id="UP001253193"/>
    </source>
</evidence>
<evidence type="ECO:0000313" key="2">
    <source>
        <dbReference type="EMBL" id="MDS1821055.1"/>
    </source>
</evidence>
<dbReference type="Proteomes" id="UP001253193">
    <property type="component" value="Unassembled WGS sequence"/>
</dbReference>
<keyword evidence="1" id="KW-0732">Signal</keyword>
<feature type="signal peptide" evidence="1">
    <location>
        <begin position="1"/>
        <end position="21"/>
    </location>
</feature>
<comment type="caution">
    <text evidence="2">The sequence shown here is derived from an EMBL/GenBank/DDBJ whole genome shotgun (WGS) entry which is preliminary data.</text>
</comment>
<proteinExistence type="predicted"/>
<protein>
    <submittedName>
        <fullName evidence="2">Uncharacterized protein</fullName>
    </submittedName>
</protein>
<dbReference type="EMBL" id="JAUHGG010000003">
    <property type="protein sequence ID" value="MDS1821055.1"/>
    <property type="molecule type" value="Genomic_DNA"/>
</dbReference>
<name>A0AAW8Q1B3_VIBPH</name>
<dbReference type="RefSeq" id="WP_311019862.1">
    <property type="nucleotide sequence ID" value="NZ_JAUHGG010000003.1"/>
</dbReference>
<dbReference type="AlphaFoldDB" id="A0AAW8Q1B3"/>
<organism evidence="2 3">
    <name type="scientific">Vibrio parahaemolyticus</name>
    <dbReference type="NCBI Taxonomy" id="670"/>
    <lineage>
        <taxon>Bacteria</taxon>
        <taxon>Pseudomonadati</taxon>
        <taxon>Pseudomonadota</taxon>
        <taxon>Gammaproteobacteria</taxon>
        <taxon>Vibrionales</taxon>
        <taxon>Vibrionaceae</taxon>
        <taxon>Vibrio</taxon>
    </lineage>
</organism>